<evidence type="ECO:0000313" key="5">
    <source>
        <dbReference type="EnsemblPlants" id="TraesCS3B02G515300.1.cds1"/>
    </source>
</evidence>
<dbReference type="SUPFAM" id="SSF50630">
    <property type="entry name" value="Acid proteases"/>
    <property type="match status" value="1"/>
</dbReference>
<feature type="signal peptide" evidence="3">
    <location>
        <begin position="1"/>
        <end position="21"/>
    </location>
</feature>
<keyword evidence="6" id="KW-1185">Reference proteome</keyword>
<dbReference type="AlphaFoldDB" id="A0A3B6FW98"/>
<sequence length="416" mass="43983">MALVALLVLAVSLAWPASSQSLPVLVPVTKDPATSLYTLPFHYGANLVVDIAGPLVWSTCQPGRLPAKFPCTLPTCRLANAYPVPGCHEPGCEQDRRKDGTCTAYTYNPVTGVCASGSLDRTRIVANTTDGSNPVSQVNVRAVAACAPETLLASLPRGSTGVAGLAGSGLALPAQVASTQKVANKFLLCLPRGDYGNGVAIFGGGPLHIHGQSEIDWTQSLEYTPLVQRNENPAYSVLVKSIAMDNTRVSVPDSALATGGVVLSTMVPYTTLRRDVYRPFVDAFAKAVVAQSRHGWPVARAVKPVAPFELCYDSGTLVSGRGGYFVPGVTLTLDGGKNWTMFGGGSMLNVEPGTACLAFVEMKGVKAGDGRAPAVLIGGFQMENFLLEFDMEKKQLGFFRLPFYAPCGQFNFTRSA</sequence>
<dbReference type="FunFam" id="2.40.70.10:FF:000088">
    <property type="entry name" value="Eukaryotic aspartyl protease family protein"/>
    <property type="match status" value="1"/>
</dbReference>
<dbReference type="Pfam" id="PF14541">
    <property type="entry name" value="TAXi_C"/>
    <property type="match status" value="1"/>
</dbReference>
<feature type="domain" description="Peptidase A1" evidence="4">
    <location>
        <begin position="32"/>
        <end position="399"/>
    </location>
</feature>
<dbReference type="Gramene" id="TraesCS3B03G1278100.1">
    <property type="protein sequence ID" value="TraesCS3B03G1278100.1.CDS1"/>
    <property type="gene ID" value="TraesCS3B03G1278100"/>
</dbReference>
<evidence type="ECO:0000259" key="4">
    <source>
        <dbReference type="PROSITE" id="PS51767"/>
    </source>
</evidence>
<evidence type="ECO:0000256" key="1">
    <source>
        <dbReference type="ARBA" id="ARBA00007447"/>
    </source>
</evidence>
<comment type="similarity">
    <text evidence="1">Belongs to the peptidase A1 family.</text>
</comment>
<dbReference type="FunFam" id="2.40.70.10:FF:000075">
    <property type="entry name" value="Putative xylanase inhibitor"/>
    <property type="match status" value="1"/>
</dbReference>
<protein>
    <recommendedName>
        <fullName evidence="4">Peptidase A1 domain-containing protein</fullName>
    </recommendedName>
</protein>
<dbReference type="Pfam" id="PF14543">
    <property type="entry name" value="TAXi_N"/>
    <property type="match status" value="1"/>
</dbReference>
<organism evidence="5">
    <name type="scientific">Triticum aestivum</name>
    <name type="common">Wheat</name>
    <dbReference type="NCBI Taxonomy" id="4565"/>
    <lineage>
        <taxon>Eukaryota</taxon>
        <taxon>Viridiplantae</taxon>
        <taxon>Streptophyta</taxon>
        <taxon>Embryophyta</taxon>
        <taxon>Tracheophyta</taxon>
        <taxon>Spermatophyta</taxon>
        <taxon>Magnoliopsida</taxon>
        <taxon>Liliopsida</taxon>
        <taxon>Poales</taxon>
        <taxon>Poaceae</taxon>
        <taxon>BOP clade</taxon>
        <taxon>Pooideae</taxon>
        <taxon>Triticodae</taxon>
        <taxon>Triticeae</taxon>
        <taxon>Triticinae</taxon>
        <taxon>Triticum</taxon>
    </lineage>
</organism>
<keyword evidence="2 3" id="KW-0732">Signal</keyword>
<reference evidence="5" key="2">
    <citation type="submission" date="2018-10" db="UniProtKB">
        <authorList>
            <consortium name="EnsemblPlants"/>
        </authorList>
    </citation>
    <scope>IDENTIFICATION</scope>
</reference>
<dbReference type="Proteomes" id="UP000019116">
    <property type="component" value="Chromosome 3B"/>
</dbReference>
<dbReference type="InterPro" id="IPR001461">
    <property type="entry name" value="Aspartic_peptidase_A1"/>
</dbReference>
<dbReference type="InterPro" id="IPR021109">
    <property type="entry name" value="Peptidase_aspartic_dom_sf"/>
</dbReference>
<name>A0A3B6FW98_WHEAT</name>
<dbReference type="InterPro" id="IPR033868">
    <property type="entry name" value="Xylanase_inhibitor_I-like"/>
</dbReference>
<dbReference type="InterPro" id="IPR032861">
    <property type="entry name" value="TAXi_N"/>
</dbReference>
<dbReference type="Gramene" id="TraesMAC3B03G01757940.1">
    <property type="protein sequence ID" value="TraesMAC3B03G01757940.1.CDS1"/>
    <property type="gene ID" value="TraesMAC3B03G01757940"/>
</dbReference>
<dbReference type="PANTHER" id="PTHR47965">
    <property type="entry name" value="ASPARTYL PROTEASE-RELATED"/>
    <property type="match status" value="1"/>
</dbReference>
<dbReference type="PANTHER" id="PTHR47965:SF109">
    <property type="entry name" value="PEPTIDASE A1 DOMAIN-CONTAINING PROTEIN"/>
    <property type="match status" value="1"/>
</dbReference>
<evidence type="ECO:0000313" key="6">
    <source>
        <dbReference type="Proteomes" id="UP000019116"/>
    </source>
</evidence>
<reference evidence="5" key="1">
    <citation type="submission" date="2018-08" db="EMBL/GenBank/DDBJ databases">
        <authorList>
            <person name="Rossello M."/>
        </authorList>
    </citation>
    <scope>NUCLEOTIDE SEQUENCE [LARGE SCALE GENOMIC DNA]</scope>
    <source>
        <strain evidence="5">cv. Chinese Spring</strain>
    </source>
</reference>
<evidence type="ECO:0000256" key="2">
    <source>
        <dbReference type="ARBA" id="ARBA00022729"/>
    </source>
</evidence>
<dbReference type="STRING" id="4565.A0A3B6FW98"/>
<accession>A0A3B6FW98</accession>
<dbReference type="Gramene" id="TraesLAC3B03G01698990.1">
    <property type="protein sequence ID" value="TraesLAC3B03G01698990.1.CDS1"/>
    <property type="gene ID" value="TraesLAC3B03G01698990"/>
</dbReference>
<dbReference type="EnsemblPlants" id="TraesCS3B02G515300.1">
    <property type="protein sequence ID" value="TraesCS3B02G515300.1.cds1"/>
    <property type="gene ID" value="TraesCS3B02G515300"/>
</dbReference>
<evidence type="ECO:0000256" key="3">
    <source>
        <dbReference type="SAM" id="SignalP"/>
    </source>
</evidence>
<feature type="chain" id="PRO_5043174270" description="Peptidase A1 domain-containing protein" evidence="3">
    <location>
        <begin position="22"/>
        <end position="416"/>
    </location>
</feature>
<dbReference type="Gramene" id="TraesARI3B03G01789950.1">
    <property type="protein sequence ID" value="TraesARI3B03G01789950.1.CDS1"/>
    <property type="gene ID" value="TraesARI3B03G01789950"/>
</dbReference>
<dbReference type="PROSITE" id="PS51767">
    <property type="entry name" value="PEPTIDASE_A1"/>
    <property type="match status" value="1"/>
</dbReference>
<dbReference type="InterPro" id="IPR033121">
    <property type="entry name" value="PEPTIDASE_A1"/>
</dbReference>
<dbReference type="Gramene" id="TraesCAD_scaffold_055396_01G000300.1">
    <property type="protein sequence ID" value="TraesCAD_scaffold_055396_01G000300.1"/>
    <property type="gene ID" value="TraesCAD_scaffold_055396_01G000300"/>
</dbReference>
<dbReference type="Gramene" id="TraesJAG3B03G01766500.1">
    <property type="protein sequence ID" value="TraesJAG3B03G01766500.1.CDS1"/>
    <property type="gene ID" value="TraesJAG3B03G01766500"/>
</dbReference>
<proteinExistence type="inferred from homology"/>
<dbReference type="Gramene" id="TraesCS3B02G515300.1">
    <property type="protein sequence ID" value="TraesCS3B02G515300.1.cds1"/>
    <property type="gene ID" value="TraesCS3B02G515300"/>
</dbReference>
<dbReference type="Gramene" id="TraesPARA_EIv1.0_0922950.1">
    <property type="protein sequence ID" value="TraesPARA_EIv1.0_0922950.1.CDS1"/>
    <property type="gene ID" value="TraesPARA_EIv1.0_0922950"/>
</dbReference>
<dbReference type="OrthoDB" id="1258937at2759"/>
<dbReference type="Gramene" id="TraesKAR3B01G0509620.1">
    <property type="protein sequence ID" value="cds.TraesKAR3B01G0509620.1"/>
    <property type="gene ID" value="TraesKAR3B01G0509620"/>
</dbReference>
<dbReference type="GO" id="GO:0006508">
    <property type="term" value="P:proteolysis"/>
    <property type="evidence" value="ECO:0007669"/>
    <property type="project" value="InterPro"/>
</dbReference>
<dbReference type="CDD" id="cd05489">
    <property type="entry name" value="xylanase_inhibitor_I_like"/>
    <property type="match status" value="1"/>
</dbReference>
<dbReference type="Gene3D" id="2.40.70.10">
    <property type="entry name" value="Acid Proteases"/>
    <property type="match status" value="2"/>
</dbReference>
<dbReference type="Gramene" id="TraesWEE_scaffold_000692_01G000100.1">
    <property type="protein sequence ID" value="TraesWEE_scaffold_000692_01G000100.1"/>
    <property type="gene ID" value="TraesWEE_scaffold_000692_01G000100"/>
</dbReference>
<dbReference type="InterPro" id="IPR032799">
    <property type="entry name" value="TAXi_C"/>
</dbReference>
<dbReference type="GO" id="GO:0004190">
    <property type="term" value="F:aspartic-type endopeptidase activity"/>
    <property type="evidence" value="ECO:0007669"/>
    <property type="project" value="InterPro"/>
</dbReference>
<dbReference type="SMR" id="A0A3B6FW98"/>